<dbReference type="AlphaFoldDB" id="A0A6C0LDH3"/>
<accession>A0A6C0LDH3</accession>
<organism evidence="2">
    <name type="scientific">viral metagenome</name>
    <dbReference type="NCBI Taxonomy" id="1070528"/>
    <lineage>
        <taxon>unclassified sequences</taxon>
        <taxon>metagenomes</taxon>
        <taxon>organismal metagenomes</taxon>
    </lineage>
</organism>
<evidence type="ECO:0000256" key="1">
    <source>
        <dbReference type="SAM" id="Coils"/>
    </source>
</evidence>
<sequence>MNNNEADDVETLRIKVEKMSKYISELEENLKKYTNSTRHIKYYENNADKVKERTKNYVEKLKEENPEKLKEWRRNYYLKRKEKLKEINDE</sequence>
<evidence type="ECO:0000313" key="2">
    <source>
        <dbReference type="EMBL" id="QHU28390.1"/>
    </source>
</evidence>
<protein>
    <submittedName>
        <fullName evidence="2">Uncharacterized protein</fullName>
    </submittedName>
</protein>
<proteinExistence type="predicted"/>
<dbReference type="EMBL" id="MN740472">
    <property type="protein sequence ID" value="QHU28390.1"/>
    <property type="molecule type" value="Genomic_DNA"/>
</dbReference>
<name>A0A6C0LDH3_9ZZZZ</name>
<keyword evidence="1" id="KW-0175">Coiled coil</keyword>
<reference evidence="2" key="1">
    <citation type="journal article" date="2020" name="Nature">
        <title>Giant virus diversity and host interactions through global metagenomics.</title>
        <authorList>
            <person name="Schulz F."/>
            <person name="Roux S."/>
            <person name="Paez-Espino D."/>
            <person name="Jungbluth S."/>
            <person name="Walsh D.A."/>
            <person name="Denef V.J."/>
            <person name="McMahon K.D."/>
            <person name="Konstantinidis K.T."/>
            <person name="Eloe-Fadrosh E.A."/>
            <person name="Kyrpides N.C."/>
            <person name="Woyke T."/>
        </authorList>
    </citation>
    <scope>NUCLEOTIDE SEQUENCE</scope>
    <source>
        <strain evidence="2">GVMAG-M-3300027770-73</strain>
    </source>
</reference>
<feature type="coiled-coil region" evidence="1">
    <location>
        <begin position="9"/>
        <end position="36"/>
    </location>
</feature>